<evidence type="ECO:0000259" key="11">
    <source>
        <dbReference type="Pfam" id="PF05698"/>
    </source>
</evidence>
<dbReference type="GO" id="GO:0005737">
    <property type="term" value="C:cytoplasm"/>
    <property type="evidence" value="ECO:0007669"/>
    <property type="project" value="UniProtKB-SubCell"/>
</dbReference>
<feature type="domain" description="Trigger factor C-terminal" evidence="11">
    <location>
        <begin position="182"/>
        <end position="340"/>
    </location>
</feature>
<name>A0A1G2QVL4_9BACT</name>
<evidence type="ECO:0000256" key="1">
    <source>
        <dbReference type="ARBA" id="ARBA00000971"/>
    </source>
</evidence>
<evidence type="ECO:0000256" key="6">
    <source>
        <dbReference type="ARBA" id="ARBA00023110"/>
    </source>
</evidence>
<dbReference type="GO" id="GO:0044183">
    <property type="term" value="F:protein folding chaperone"/>
    <property type="evidence" value="ECO:0007669"/>
    <property type="project" value="TreeGrafter"/>
</dbReference>
<feature type="domain" description="Trigger factor ribosome-binding bacterial" evidence="10">
    <location>
        <begin position="1"/>
        <end position="148"/>
    </location>
</feature>
<dbReference type="InterPro" id="IPR037041">
    <property type="entry name" value="Trigger_fac_C_sf"/>
</dbReference>
<dbReference type="InterPro" id="IPR008881">
    <property type="entry name" value="Trigger_fac_ribosome-bd_bac"/>
</dbReference>
<dbReference type="Gene3D" id="3.30.70.1050">
    <property type="entry name" value="Trigger factor ribosome-binding domain"/>
    <property type="match status" value="1"/>
</dbReference>
<gene>
    <name evidence="12" type="ORF">A2843_01700</name>
</gene>
<dbReference type="GO" id="GO:0015031">
    <property type="term" value="P:protein transport"/>
    <property type="evidence" value="ECO:0007669"/>
    <property type="project" value="InterPro"/>
</dbReference>
<evidence type="ECO:0000256" key="8">
    <source>
        <dbReference type="ARBA" id="ARBA00023235"/>
    </source>
</evidence>
<reference evidence="12 13" key="1">
    <citation type="journal article" date="2016" name="Nat. Commun.">
        <title>Thousands of microbial genomes shed light on interconnected biogeochemical processes in an aquifer system.</title>
        <authorList>
            <person name="Anantharaman K."/>
            <person name="Brown C.T."/>
            <person name="Hug L.A."/>
            <person name="Sharon I."/>
            <person name="Castelle C.J."/>
            <person name="Probst A.J."/>
            <person name="Thomas B.C."/>
            <person name="Singh A."/>
            <person name="Wilkins M.J."/>
            <person name="Karaoz U."/>
            <person name="Brodie E.L."/>
            <person name="Williams K.H."/>
            <person name="Hubbard S.S."/>
            <person name="Banfield J.F."/>
        </authorList>
    </citation>
    <scope>NUCLEOTIDE SEQUENCE [LARGE SCALE GENOMIC DNA]</scope>
</reference>
<evidence type="ECO:0000256" key="4">
    <source>
        <dbReference type="ARBA" id="ARBA00013194"/>
    </source>
</evidence>
<accession>A0A1G2QVL4</accession>
<sequence length="346" mass="39465">MKFSKKKLPKSQIALEVQLTPEELDNHREKAVMTLAKDLRLEGFRPGHVPLQVAEKHVGEAAVLSEAARFAIAEVYRNIVEQERLDVIGEPEVRVLKLAFGPPAGGLEFRVQVAVLPDIELPDYKKIAGTAIRKEVRVEEKNVDETLQWLRESRKVKDASGQDVIPEATNEFAKSVGNFADLASLRASIQEGLRHEKEMQERDRLRQEIIEKIAARSKLEIPDVLVEREKQVLLSEVKRGVEQMAQMPFAEYARKAGKTEQELFESFGQEAEQRVKRFLVLREVAKRESITPTPEEVTQEADAILEHYASLQKAKKALDPDRLKEYTEGVLRHEKTLQFLEQFVKS</sequence>
<dbReference type="GO" id="GO:0043022">
    <property type="term" value="F:ribosome binding"/>
    <property type="evidence" value="ECO:0007669"/>
    <property type="project" value="TreeGrafter"/>
</dbReference>
<evidence type="ECO:0000313" key="12">
    <source>
        <dbReference type="EMBL" id="OHA64179.1"/>
    </source>
</evidence>
<evidence type="ECO:0000313" key="13">
    <source>
        <dbReference type="Proteomes" id="UP000178170"/>
    </source>
</evidence>
<dbReference type="InterPro" id="IPR008880">
    <property type="entry name" value="Trigger_fac_C"/>
</dbReference>
<dbReference type="InterPro" id="IPR036611">
    <property type="entry name" value="Trigger_fac_ribosome-bd_sf"/>
</dbReference>
<dbReference type="AlphaFoldDB" id="A0A1G2QVL4"/>
<dbReference type="GO" id="GO:0051083">
    <property type="term" value="P:'de novo' cotranslational protein folding"/>
    <property type="evidence" value="ECO:0007669"/>
    <property type="project" value="TreeGrafter"/>
</dbReference>
<dbReference type="SUPFAM" id="SSF102735">
    <property type="entry name" value="Trigger factor ribosome-binding domain"/>
    <property type="match status" value="1"/>
</dbReference>
<comment type="caution">
    <text evidence="12">The sequence shown here is derived from an EMBL/GenBank/DDBJ whole genome shotgun (WGS) entry which is preliminary data.</text>
</comment>
<evidence type="ECO:0000256" key="2">
    <source>
        <dbReference type="ARBA" id="ARBA00004496"/>
    </source>
</evidence>
<dbReference type="EC" id="5.2.1.8" evidence="4"/>
<proteinExistence type="inferred from homology"/>
<dbReference type="EMBL" id="MHTS01000020">
    <property type="protein sequence ID" value="OHA64179.1"/>
    <property type="molecule type" value="Genomic_DNA"/>
</dbReference>
<dbReference type="Proteomes" id="UP000178170">
    <property type="component" value="Unassembled WGS sequence"/>
</dbReference>
<comment type="similarity">
    <text evidence="3">Belongs to the FKBP-type PPIase family. Tig subfamily.</text>
</comment>
<evidence type="ECO:0000256" key="9">
    <source>
        <dbReference type="ARBA" id="ARBA00029986"/>
    </source>
</evidence>
<dbReference type="GO" id="GO:0043335">
    <property type="term" value="P:protein unfolding"/>
    <property type="evidence" value="ECO:0007669"/>
    <property type="project" value="TreeGrafter"/>
</dbReference>
<dbReference type="PANTHER" id="PTHR30560">
    <property type="entry name" value="TRIGGER FACTOR CHAPERONE AND PEPTIDYL-PROLYL CIS/TRANS ISOMERASE"/>
    <property type="match status" value="1"/>
</dbReference>
<dbReference type="InterPro" id="IPR005215">
    <property type="entry name" value="Trig_fac"/>
</dbReference>
<dbReference type="PANTHER" id="PTHR30560:SF3">
    <property type="entry name" value="TRIGGER FACTOR-LIKE PROTEIN TIG, CHLOROPLASTIC"/>
    <property type="match status" value="1"/>
</dbReference>
<dbReference type="GO" id="GO:0003755">
    <property type="term" value="F:peptidyl-prolyl cis-trans isomerase activity"/>
    <property type="evidence" value="ECO:0007669"/>
    <property type="project" value="UniProtKB-KW"/>
</dbReference>
<evidence type="ECO:0000256" key="3">
    <source>
        <dbReference type="ARBA" id="ARBA00005464"/>
    </source>
</evidence>
<comment type="subcellular location">
    <subcellularLocation>
        <location evidence="2">Cytoplasm</location>
    </subcellularLocation>
</comment>
<protein>
    <recommendedName>
        <fullName evidence="5">Trigger factor</fullName>
        <ecNumber evidence="4">5.2.1.8</ecNumber>
    </recommendedName>
    <alternativeName>
        <fullName evidence="9">PPIase</fullName>
    </alternativeName>
</protein>
<evidence type="ECO:0000256" key="5">
    <source>
        <dbReference type="ARBA" id="ARBA00016902"/>
    </source>
</evidence>
<dbReference type="InterPro" id="IPR027304">
    <property type="entry name" value="Trigger_fact/SurA_dom_sf"/>
</dbReference>
<keyword evidence="7" id="KW-0143">Chaperone</keyword>
<dbReference type="SUPFAM" id="SSF109998">
    <property type="entry name" value="Triger factor/SurA peptide-binding domain-like"/>
    <property type="match status" value="1"/>
</dbReference>
<evidence type="ECO:0000256" key="7">
    <source>
        <dbReference type="ARBA" id="ARBA00023186"/>
    </source>
</evidence>
<evidence type="ECO:0000259" key="10">
    <source>
        <dbReference type="Pfam" id="PF05697"/>
    </source>
</evidence>
<keyword evidence="8" id="KW-0413">Isomerase</keyword>
<keyword evidence="6" id="KW-0697">Rotamase</keyword>
<dbReference type="Pfam" id="PF05697">
    <property type="entry name" value="Trigger_N"/>
    <property type="match status" value="1"/>
</dbReference>
<organism evidence="12 13">
    <name type="scientific">Candidatus Wildermuthbacteria bacterium RIFCSPHIGHO2_01_FULL_48_27b</name>
    <dbReference type="NCBI Taxonomy" id="1802447"/>
    <lineage>
        <taxon>Bacteria</taxon>
        <taxon>Candidatus Wildermuthiibacteriota</taxon>
    </lineage>
</organism>
<dbReference type="Pfam" id="PF05698">
    <property type="entry name" value="Trigger_C"/>
    <property type="match status" value="1"/>
</dbReference>
<dbReference type="Gene3D" id="1.10.3120.10">
    <property type="entry name" value="Trigger factor, C-terminal domain"/>
    <property type="match status" value="1"/>
</dbReference>
<comment type="catalytic activity">
    <reaction evidence="1">
        <text>[protein]-peptidylproline (omega=180) = [protein]-peptidylproline (omega=0)</text>
        <dbReference type="Rhea" id="RHEA:16237"/>
        <dbReference type="Rhea" id="RHEA-COMP:10747"/>
        <dbReference type="Rhea" id="RHEA-COMP:10748"/>
        <dbReference type="ChEBI" id="CHEBI:83833"/>
        <dbReference type="ChEBI" id="CHEBI:83834"/>
        <dbReference type="EC" id="5.2.1.8"/>
    </reaction>
</comment>